<dbReference type="EMBL" id="JAFGIX010000041">
    <property type="protein sequence ID" value="MBN1573185.1"/>
    <property type="molecule type" value="Genomic_DNA"/>
</dbReference>
<comment type="caution">
    <text evidence="1">The sequence shown here is derived from an EMBL/GenBank/DDBJ whole genome shotgun (WGS) entry which is preliminary data.</text>
</comment>
<name>A0A9D8PPT7_9DELT</name>
<dbReference type="AlphaFoldDB" id="A0A9D8PPT7"/>
<dbReference type="Proteomes" id="UP000809273">
    <property type="component" value="Unassembled WGS sequence"/>
</dbReference>
<protein>
    <submittedName>
        <fullName evidence="1">Uncharacterized protein</fullName>
    </submittedName>
</protein>
<accession>A0A9D8PPT7</accession>
<sequence>MSVEVTCPNCESSRDINGRFLAHGLKLTCPNCRSSFKLPQQYEIALENSTKYFYKLEIVQKPNMLDPFFKKKIETIINKSTAEGWILEKIMPWTMRNLFFKKDVLYLFFKKSRNDEEDE</sequence>
<proteinExistence type="predicted"/>
<evidence type="ECO:0000313" key="1">
    <source>
        <dbReference type="EMBL" id="MBN1573185.1"/>
    </source>
</evidence>
<reference evidence="1" key="1">
    <citation type="journal article" date="2021" name="Environ. Microbiol.">
        <title>Genomic characterization of three novel Desulfobacterota classes expand the metabolic and phylogenetic diversity of the phylum.</title>
        <authorList>
            <person name="Murphy C.L."/>
            <person name="Biggerstaff J."/>
            <person name="Eichhorn A."/>
            <person name="Ewing E."/>
            <person name="Shahan R."/>
            <person name="Soriano D."/>
            <person name="Stewart S."/>
            <person name="VanMol K."/>
            <person name="Walker R."/>
            <person name="Walters P."/>
            <person name="Elshahed M.S."/>
            <person name="Youssef N.H."/>
        </authorList>
    </citation>
    <scope>NUCLEOTIDE SEQUENCE</scope>
    <source>
        <strain evidence="1">Zod_Metabat.24</strain>
    </source>
</reference>
<organism evidence="1 2">
    <name type="scientific">Candidatus Zymogenus saltonus</name>
    <dbReference type="NCBI Taxonomy" id="2844893"/>
    <lineage>
        <taxon>Bacteria</taxon>
        <taxon>Deltaproteobacteria</taxon>
        <taxon>Candidatus Zymogenia</taxon>
        <taxon>Candidatus Zymogeniales</taxon>
        <taxon>Candidatus Zymogenaceae</taxon>
        <taxon>Candidatus Zymogenus</taxon>
    </lineage>
</organism>
<reference evidence="1" key="2">
    <citation type="submission" date="2021-01" db="EMBL/GenBank/DDBJ databases">
        <authorList>
            <person name="Hahn C.R."/>
            <person name="Youssef N.H."/>
            <person name="Elshahed M."/>
        </authorList>
    </citation>
    <scope>NUCLEOTIDE SEQUENCE</scope>
    <source>
        <strain evidence="1">Zod_Metabat.24</strain>
    </source>
</reference>
<evidence type="ECO:0000313" key="2">
    <source>
        <dbReference type="Proteomes" id="UP000809273"/>
    </source>
</evidence>
<gene>
    <name evidence="1" type="ORF">JW984_08330</name>
</gene>